<feature type="compositionally biased region" description="Polar residues" evidence="8">
    <location>
        <begin position="6248"/>
        <end position="6271"/>
    </location>
</feature>
<organism evidence="10 11">
    <name type="scientific">Mya arenaria</name>
    <name type="common">Soft-shell clam</name>
    <dbReference type="NCBI Taxonomy" id="6604"/>
    <lineage>
        <taxon>Eukaryota</taxon>
        <taxon>Metazoa</taxon>
        <taxon>Spiralia</taxon>
        <taxon>Lophotrochozoa</taxon>
        <taxon>Mollusca</taxon>
        <taxon>Bivalvia</taxon>
        <taxon>Autobranchia</taxon>
        <taxon>Heteroconchia</taxon>
        <taxon>Euheterodonta</taxon>
        <taxon>Imparidentia</taxon>
        <taxon>Neoheterodontei</taxon>
        <taxon>Myida</taxon>
        <taxon>Myoidea</taxon>
        <taxon>Myidae</taxon>
        <taxon>Mya</taxon>
    </lineage>
</organism>
<dbReference type="Pfam" id="PF00435">
    <property type="entry name" value="Spectrin"/>
    <property type="match status" value="18"/>
</dbReference>
<keyword evidence="3" id="KW-0677">Repeat</keyword>
<dbReference type="InterPro" id="IPR001715">
    <property type="entry name" value="CH_dom"/>
</dbReference>
<feature type="region of interest" description="Disordered" evidence="8">
    <location>
        <begin position="6479"/>
        <end position="6498"/>
    </location>
</feature>
<dbReference type="Gene3D" id="1.10.418.10">
    <property type="entry name" value="Calponin-like domain"/>
    <property type="match status" value="2"/>
</dbReference>
<dbReference type="PANTHER" id="PTHR47535">
    <property type="entry name" value="MUSCLE-SPECIFIC PROTEIN 300 KDA, ISOFORM G"/>
    <property type="match status" value="1"/>
</dbReference>
<dbReference type="SMART" id="SM00150">
    <property type="entry name" value="SPEC"/>
    <property type="match status" value="43"/>
</dbReference>
<feature type="region of interest" description="Disordered" evidence="8">
    <location>
        <begin position="6506"/>
        <end position="6545"/>
    </location>
</feature>
<gene>
    <name evidence="10" type="ORF">MAR_000244</name>
</gene>
<feature type="domain" description="Calponin-homology (CH)" evidence="9">
    <location>
        <begin position="116"/>
        <end position="224"/>
    </location>
</feature>
<keyword evidence="6" id="KW-0009">Actin-binding</keyword>
<feature type="compositionally biased region" description="Polar residues" evidence="8">
    <location>
        <begin position="6229"/>
        <end position="6238"/>
    </location>
</feature>
<dbReference type="SMART" id="SM00033">
    <property type="entry name" value="CH"/>
    <property type="match status" value="2"/>
</dbReference>
<feature type="domain" description="Calponin-homology (CH)" evidence="9">
    <location>
        <begin position="11"/>
        <end position="115"/>
    </location>
</feature>
<dbReference type="InterPro" id="IPR047291">
    <property type="entry name" value="CH_SYNE1_rpt2"/>
</dbReference>
<feature type="region of interest" description="Disordered" evidence="8">
    <location>
        <begin position="6225"/>
        <end position="6271"/>
    </location>
</feature>
<keyword evidence="7" id="KW-0175">Coiled coil</keyword>
<feature type="coiled-coil region" evidence="7">
    <location>
        <begin position="2695"/>
        <end position="2781"/>
    </location>
</feature>
<dbReference type="PANTHER" id="PTHR47535:SF1">
    <property type="entry name" value="NESPRIN-1"/>
    <property type="match status" value="1"/>
</dbReference>
<dbReference type="CDD" id="cd00176">
    <property type="entry name" value="SPEC"/>
    <property type="match status" value="17"/>
</dbReference>
<name>A0ABY7FBQ0_MYAAR</name>
<evidence type="ECO:0000256" key="1">
    <source>
        <dbReference type="ARBA" id="ARBA00004370"/>
    </source>
</evidence>
<dbReference type="InterPro" id="IPR001589">
    <property type="entry name" value="Actinin_actin-bd_CS"/>
</dbReference>
<feature type="coiled-coil region" evidence="7">
    <location>
        <begin position="4547"/>
        <end position="4626"/>
    </location>
</feature>
<feature type="compositionally biased region" description="Polar residues" evidence="8">
    <location>
        <begin position="6387"/>
        <end position="6402"/>
    </location>
</feature>
<feature type="coiled-coil region" evidence="7">
    <location>
        <begin position="6005"/>
        <end position="6046"/>
    </location>
</feature>
<dbReference type="SUPFAM" id="SSF47576">
    <property type="entry name" value="Calponin-homology domain, CH-domain"/>
    <property type="match status" value="1"/>
</dbReference>
<evidence type="ECO:0000256" key="6">
    <source>
        <dbReference type="ARBA" id="ARBA00023203"/>
    </source>
</evidence>
<evidence type="ECO:0000259" key="9">
    <source>
        <dbReference type="PROSITE" id="PS50021"/>
    </source>
</evidence>
<feature type="coiled-coil region" evidence="7">
    <location>
        <begin position="933"/>
        <end position="960"/>
    </location>
</feature>
<dbReference type="CDD" id="cd21243">
    <property type="entry name" value="CH_SYNE1_rpt2"/>
    <property type="match status" value="1"/>
</dbReference>
<feature type="region of interest" description="Disordered" evidence="8">
    <location>
        <begin position="6288"/>
        <end position="6308"/>
    </location>
</feature>
<dbReference type="SUPFAM" id="SSF46966">
    <property type="entry name" value="Spectrin repeat"/>
    <property type="match status" value="40"/>
</dbReference>
<feature type="coiled-coil region" evidence="7">
    <location>
        <begin position="4281"/>
        <end position="4427"/>
    </location>
</feature>
<dbReference type="Pfam" id="PF00307">
    <property type="entry name" value="CH"/>
    <property type="match status" value="2"/>
</dbReference>
<evidence type="ECO:0000313" key="11">
    <source>
        <dbReference type="Proteomes" id="UP001164746"/>
    </source>
</evidence>
<evidence type="ECO:0000313" key="10">
    <source>
        <dbReference type="EMBL" id="WAR18406.1"/>
    </source>
</evidence>
<feature type="coiled-coil region" evidence="7">
    <location>
        <begin position="5777"/>
        <end position="5811"/>
    </location>
</feature>
<comment type="subcellular location">
    <subcellularLocation>
        <location evidence="1">Membrane</location>
    </subcellularLocation>
</comment>
<accession>A0ABY7FBQ0</accession>
<feature type="region of interest" description="Disordered" evidence="8">
    <location>
        <begin position="6054"/>
        <end position="6156"/>
    </location>
</feature>
<keyword evidence="4" id="KW-1133">Transmembrane helix</keyword>
<protein>
    <submittedName>
        <fullName evidence="10">SYNE1-like protein</fullName>
    </submittedName>
</protein>
<dbReference type="InterPro" id="IPR036872">
    <property type="entry name" value="CH_dom_sf"/>
</dbReference>
<feature type="coiled-coil region" evidence="7">
    <location>
        <begin position="4882"/>
        <end position="4945"/>
    </location>
</feature>
<feature type="coiled-coil region" evidence="7">
    <location>
        <begin position="5133"/>
        <end position="5160"/>
    </location>
</feature>
<feature type="coiled-coil region" evidence="7">
    <location>
        <begin position="5888"/>
        <end position="5939"/>
    </location>
</feature>
<feature type="region of interest" description="Disordered" evidence="8">
    <location>
        <begin position="6374"/>
        <end position="6426"/>
    </location>
</feature>
<feature type="compositionally biased region" description="Polar residues" evidence="8">
    <location>
        <begin position="6064"/>
        <end position="6082"/>
    </location>
</feature>
<keyword evidence="5" id="KW-0472">Membrane</keyword>
<feature type="coiled-coil region" evidence="7">
    <location>
        <begin position="2242"/>
        <end position="2276"/>
    </location>
</feature>
<feature type="coiled-coil region" evidence="7">
    <location>
        <begin position="1046"/>
        <end position="1083"/>
    </location>
</feature>
<feature type="coiled-coil region" evidence="7">
    <location>
        <begin position="5635"/>
        <end position="5692"/>
    </location>
</feature>
<dbReference type="PROSITE" id="PS50021">
    <property type="entry name" value="CH"/>
    <property type="match status" value="2"/>
</dbReference>
<dbReference type="EMBL" id="CP111022">
    <property type="protein sequence ID" value="WAR18406.1"/>
    <property type="molecule type" value="Genomic_DNA"/>
</dbReference>
<dbReference type="InterPro" id="IPR052403">
    <property type="entry name" value="LINC-complex_assoc"/>
</dbReference>
<dbReference type="PROSITE" id="PS00020">
    <property type="entry name" value="ACTININ_2"/>
    <property type="match status" value="1"/>
</dbReference>
<dbReference type="InterPro" id="IPR018159">
    <property type="entry name" value="Spectrin/alpha-actinin"/>
</dbReference>
<evidence type="ECO:0000256" key="8">
    <source>
        <dbReference type="SAM" id="MobiDB-lite"/>
    </source>
</evidence>
<dbReference type="Gene3D" id="1.20.58.60">
    <property type="match status" value="34"/>
</dbReference>
<dbReference type="InterPro" id="IPR057057">
    <property type="entry name" value="Spectrin_SYNE1"/>
</dbReference>
<feature type="coiled-coil region" evidence="7">
    <location>
        <begin position="4168"/>
        <end position="4205"/>
    </location>
</feature>
<feature type="coiled-coil region" evidence="7">
    <location>
        <begin position="3721"/>
        <end position="3776"/>
    </location>
</feature>
<sequence>MANYQNVTYQTRVFAERVLTLKDEQERRTPPMKVENLFEDIKDGVVLLSLLEVLSGDKLPMERGKLKRVHYVSNLSTALKFLESKKIKLVNINVSDIADGKASIVLGLIWTIILYFQIEEVMVPQQGDSTEARPLRYGITVKDFGKSWRDGLAFNAIVHTIRPDLVDMDQVKKQSARVNLESAFSTAEQHLGIARLLDPEDVDVAKPDEKSVMTYVAQFLKAYPEAGEDPSLRKKMKTPAEQEMADYQELLNWCKTEAEEVLQIVEQPVTDLHQEYMDYLAFKTEVDRRGNIYNKLEEKIKTGKAVKITPEIFKNLEEVWKKVVRQTRLWLWKLDASLPGKLGKFGDWLNQAEEILEQEEELLEIPEEMAAQLGNILQEHKVKRAGRYEGVSIPAPQMDNLYQRIQTVATMAPHRERRLEYEEMKYQLLAYLVASENKLKIWTVKYGHQESVENLLEDYRDFVQNGNLFKNYDKTYETCRRNADAYRKAKIDKAEVEKMNTYFDEVNGRWKKVSVEIKSVQSMLEEVIECWRRYNACMDVLTQFFADLAQFEEKHKILNESGNFLIETTEEPVASEIKQNLLMINRRFKDLVDQFQHFKQVEVVGKARKEYNEGLLRITQWLKDAEDLITREVPANHNALRDYLNEIETFGAQIPSIENDFKITTKTAQSLVKESSQDVVTEMLQSLNIQKEVLVKLRKEIPEKSKQLKAMLPNVESLETGLIDLNKWLEKGEVLLASHKLDGSQEETEQRLEKHKAFFSEITYQKSIVESKNKVYQKVNTSKPKLKNVDFSVIDIPVEEMNRKFQSCVSKAKDWEKKLDNLSRLWRILNQKQHTVEAWLDQAQTALEDTEDDYESLIRKHKQFFVRVDDRMLKEYLTACKDVLVVLEEEDRPALTESMENIQQRWEQIQAIAPIKLVKLEFAVQEEKFLGLVENAEKTINQQQQKLARRENVKETLQKHKQMFHQGDFQKTCIKCLDTMDSQSKDLLRHDARDDTLRDQYDKHRERWNRLKEAIDGTLLSLKQLPERWKEYNAKLGEFGAFLEGLEDLQKQLQREDLSSEEYKDLQAQFQRALKNMNKFGEQSKWLKENLEELLVDSDATDAKNERKRLDDMMKRFNHLMPTMDKTSDKSALFSKAYDFRDNLNKRSSWLDDALKQAGDQPFIDGLEDARTCLHEHESLMTRLDTERSSILADIEAGRRLQKERNAPTFIAQNIHELENKLRDTEQLARSKHSKLKQTVSDWEKYENEKSEMVAFMKKAEAELEKPPSTTGQELAKKDFSSKKELQQTLNKLKGSLAEVQKLNAILCEGASRERRGPLKGEMTDIDKRLDNVSVRLNAKLADLEATIAKWTEYYKRLNHFCDWLNEKEEKLNDVHDNKTSTPEEKLEHAKAISTEVYENHITLENLEKDAKGLSQNFRSRETAALKSKLATIRRQWEALCARAKDHSSSLTSNVAHWQMYQNLAQDLMPWIMKAEKYCATELPKCSSLEEAKELYDLHQGFLRECEENIPIFEKMTTEAGYILDQPNMQRELESLQRRWGDVISASEERSVRVDKMQGAWVAYNQEANNIEEILEKFEHRLAQEPNVNSTDPQVLDHELALCKTLQEEIRSQQPHLNALHRQFEQVRQHATPEGVSDLKARQDNVKAKFDKVSADASERQNTLQGALRHRQNFYGRLGEFEKWIKKAQRKLDTGSEIYSDEVGETMAKLKALKKECDENEPAFDQLCAEFKELVAHCNEDEAAILRDRFDRVMGGYTKIDDLLKNRDDLCQKWDQYQGSHKDAQARLKTLGAKLANPNIKEEEVAKINAEVQGIRKEMGKWADQAEDLDELMATSQLTIKDRATQRTLHFGSELQALDSMCDSVLFNSKQKQEHLGELAQLWEEFEAKRADLVSKLGDVGEKVGTASAEQSSLQGVKDLVREIEDARDDVFACNPEYEQLRELGRQIMQADPSKSSAIQSGLTKVNESWDGVQALIGDKLNYYSGVANAWQQYNDLKQGVVRTLDDVTPLVESDIVFATQPEVKKALDQHKNAEFELHANQSQLDQMNNRGLQLLEDLKHVPNFDLSVLETDLDSVNHRWETSNAAIDEHKQNLEAQLVCWDQVQSGKEELESWVGAMVTKLDDSLKNFDDAVTVESCLMKFKEEAPYFQEVLNDMSQKINDLKEMNRDEDIPQLVAEQQAIQKQFDKATSLANQLEGVMANFTDERSTLQKEIEAESEWLNKMKDKLAKCDDVSGTDDDIIRRLKNCRELEEEMAKHKKNIAALADKAAAMQAKFPSAETSNLAKDAAVLSKKFDSVLNRGDKIEDLLETTLEQHCQDAVQQQQRWLNAAIEKINWCGDIAGDRYSVEAKLATIKDLINSSAEGEQKKNIAAEKLEALKGVLPKGRASELEKQKRQAEQDWQQMCNAMQDTQVKLESSIDQWTAYDREYETLSQWLKDTESRVRNEATLKPDLPSKVKQLEHFKALADDVISHQPDFETVKASAQDISRSTGDGRTASYAQQLEQVDKCEQNIVDHENYVQRYRDCLEWIEAQTQDLEDCSDMPSDNETLDAKLTTMSTLTSTTDSGLGTFNSALESGERLYPNTSNEGRESIRKDLRTLRDKWENYNDNLNETQRKLNASRMQWSSFDENFEQLEKWVAESAKQLKNEEAEPKNTLQEKKAALQHYRTRCQDILAHQTIVDSISDKGSALASTKAKAKLNQLNDKYGALRQAAKAQVKKAESEVDEHQRLQDAHQQCRDWMAATRDKLAVCAEASGDRQALQNRLDKVQDLVKSMREGESKIKAAHVQGEKTIPQTGPQGQVAIRRDLEGLTEDWEALATRLDDTQENLVHALQALTAYDGSCDQLNKWLRECEAAVKDVELKRTLGDKQGQVEKLRKMQQEVNTRQRHFDELHDMVSHMQGADTRLVNYSAQLNTRYETLKTNLRDAINRWEDYVREHQNYATGYSECSEWVETLLRRQQVCADMAGDRADVEDRLTKLQELNAEKEQGAARIHNTTEIGERLYPSTAAEGREVIRQELRTLREQWEQVCDQLSETQRRLESCGIQWKSYDESYENLQKWLLDTEVQLKEDTDMKATLPDKKAQLQNHRTLHQDIMSRQHVLDNLTERATTLSQHSQISKVNKFVDEAVTKYTKLCGQSKTMLEKFEIAVKDHQQYQDAYQDCHDWLNSARDKVEACADTSGDRVSIQNKLDRLKEFASHVGDGEKKLHLTQEQCQKTSQNTSLPGSEVLRREMDHLQSEWQDYTARIHQAEEDLDHAMLQWGDFETKFDHCSHWLKNMEQQVKNYELKSTLPEKKTQVDKFKKQREEILTHQPDFDRFTDDAQNLMHTSADVRLSTQVSQLTNRYRGLLTLIKDLIGKWDKYVQEHQTFDNRYGEFKSWLVQAEEKLESCQQPAADQDTMEEKKALIQMMLAEKEHGLQRLNSSIEAGEKLYPDTAAAGRETIRQSLRRAKEDWERLFSSLNDTQRRVDNFLLQWSSYAEGQDQLLRWLGDTEATLRGDVEMKSTLQEKRMQLQNQRSLLQDIGSHQRIVDSVVEKAQGVLQNTSNPEVADFIKDISSRYENLAQQAKHQIGQSEMSVRDHQDHHDAVQAAVDWLTLMKDRLSTCSDTSGDRHTLQNKLDRVKELMSSLPEGEAKVRMCEECSERAMATTGIKGRQMIQQELDVLRLDWEDYSVKLGSLQDSLDKAVHHWGQYDDQYGIISQWVKDMERRVKDFPLKSTLEEKQEQLKRYQGMERDIHDWNDVIVVFAQVENELMQEIRARQREVDQFSDESQTLTQLTGETRVTSSISQLTARYQAVQHAVKDILKKCEANVADHKLYKEKSRDLGTWLSKAKDRFADNADTSGTRQEIEERLERIQELIAERDSGFVKLNQAIEAGEKLYPNTATDGREKVRQELRQHKLNWESLFDDLSSAQRKLEVVLVEYTTFDDSYGQVEQWLRDAEMQLEGSIPLRSTLEEKKSQLQNFKVLHQDVLSYQRVIDSVDDKARTLVQSSSDPQLSSFVSQTGARYSKLCSLAKERVQQYESFVADHQQYNDAYNQCIEWLNSIREKLSLCADIAGDRHTIQNRLDKIQDILATKMEGEPKVKNIVALAEKVLPNTAPQGKDCIVRETEALRADWEAFVTALQKTKKDLESCMDQWKEFDSWYERCSSWLKDVELKVKDTELKATLKDKQNQLDRLRKLQEELNSRQGDIDSLSDSAQDLVRISTDTRVISQSSQLATKYQTLKVNVKELCRRWEQYVLDHQAYTGSFDQCKSWVVAMRKKLASQSDVKGDKRSVQERIEKLQDLMADKEEGMHMLQIALDNMQIVLPNTNVAGRDNMRREMQTLQAEYDALSADLTETRSKLDGTLDQWTVYDASVEQLRRWLNDLENQIHTETQLQNTLQEKKLQLERVKVLQLNINSQQSTIDNLNEKAQSLQQSSATEANLNGQIRQIVEKYNRIVDSAKELQQGCERYLKNHQHYRDSYMDTSEWLSTTVDKMNACSDVRGDRTSIEAQLQKLVDIQGTLETGRQKLDDTLARGDAVLPETSNQGQELIREELNMLTNDFEQFDTDINELQNNLEKLRDEWYQYEEEYDRLTNWIKDTEAEMKSDAELKSTLEEKNMQLERQESLYEEVTGKQTEFDGLTEHAQILLQSTTDNRVTSQLTQMSSRYTSLMSMSKEFLKRFHQHVEDHQQYAETFTEAVTWLQGARDKLSVCADTSGDKYTIQSQLEKLQEFSVMKEEGQLLIHTAQSWGEKTMTNTSVDGREMIRQELQQLQQEWDVMIGEVTDTKVMLESCLLQWTDFNDSYEQIQRRLREMEKRLRGSDPKVDLSEKKAELQRIKDMLAKAEMNVAQHTAYHDACNNFVSWLRVHREKLATCSDTFGEKSAIQGKIERARALVDGLNEGVQRLDEATKSGESTLPNTSPTGQTKIRQEIKAMNKDFEEFRTELMSAQEDLDECLTRWTEFEDGYLHFNNWLKETETYLRSELDFKTTLEEKKQHWEQYQGFSEEIQYKQAELDHVNEKAQSLLQTNADAKTSHAITQLTTRYQGVIALSKDIVKNLATYYNNHLHYHDGHTAFCNWLAETKLGLQTAHRTAGSKEDLGSKLDTMAAMQAAMDQGHDHLRQVLECSERTLPSTNTRGCQVIRHECENAKSEYENLLTDMSQAKRGLESALTQWGDFDRSYEQFHIWLTAMEAKINSEPGIKADLPEKRSSLEKYKALQADCLAHRELLERLEEKAANVNDAHPQSRVLDLRSRYSAVSTAMKELMSRLEGQVASHEEYRKTYIGCLDWMANTRHRLQRLSDFSGDRRTLQDRLQQLKDFKGEMRQGQDMVNNATQLGERVCMTTAPRGQDAIHKELQTLKDDWAAFSGAVNEVESNLEVCIGNWVELDDTLSGFTHWMEKMERKLKALSDSKSDSSRKEYLFREAEELLAEVVNRKSALELVREKGEAVAQRSTDPRLSNNMMQLATRYQALTSAAKNLVSQLSENARDQGEYNAAFDAATKWLSLMADQVQDCNDTAGDWHTLEDRMDAIKNITANMDEGLQKVNRVCDLAERILPNTSSEGKRLIEQQVTELTNEWEKLNMSITDCNAMLEGVQERWNDYEEYYGSLVKWLADTENTLGMDPEPKPSLVEKKTQLDKYKLLNSDIENHQRMVNELAERVANLEALSANPDVTESLQDVQNRYDRVRARGRELVNKLDRSYQEHLGFHEAQQESEKWLLQTSFRLMNHNSLNCSTMELTQRQIDKHRMLLSEIEEYRLVLDRVNLKGRRLIDNNTRTPRLAEQLQAQLQNLEESYINLQATAEQIRDRLNDVLKRWQEYRSHLESTDHFLRDEFPHWLQDTDADGMMERLVTMGQEIDNAASRCQNLGSVENLDQSELPENTPIFKLSTQVNASLQQASGQVEKRLADLRDNMQQWDSVDRMRVDLRAWLHDMQEEVDDLEKQPSKLHAEACEVDIGKLQSIREEVQARGPAVEGLLARYRELTQHNPNLQDPIVKAVKDDWEELLGQIENLIDDREHALQAARDLQARENDMDDDLENYINELEKIESSNVGTVDKAAMLKTRKPCRSTQTPQRSAKNPNRSFLTGDSDNDSDDDRFLFPPRPRPGSRNSSNQSLKRKRGPGGPRSPSRLSHRGSRPGSRLSGLKKASSGAHLDSESEESGYGETYYTMHASSFDNVLDDTVFGDRTLNTMRGTPLGLENHFSDNDSTVSYLSTQAFGANPDDLRDAGCQTPGHTSTQTPGQWRRDKPRAMQTQTGSNTSLHSIGNQTRRSSGSRADLLRNILFEVKGLKQQRGLDSESYNGSEDDTNSVRSDNTIKKETLQHVLHDVREIREADATGTAATQTVQEEGTQTSMKIFPEGDPIRNARLEKFNKLMGDVKEMKGSRPGTPGSKTRGSRASSRSETPVSRHRGRTPTRLNNTFDTPVQNGYGQQYPQQNWNTTAPAGFMHPQPMPQVPYIAGRRMVTQDDLNSISNRLERLAGYQPQRRPNPPPPPPQPQYVVPVYATPTRRKPAPEDAYLSDESEYGDAGPPRRRRLRPSPLENALAEASRSALQLKRLSKRMKDSLRDDMQYDFL</sequence>
<dbReference type="Proteomes" id="UP001164746">
    <property type="component" value="Chromosome 11"/>
</dbReference>
<feature type="compositionally biased region" description="Pro residues" evidence="8">
    <location>
        <begin position="6484"/>
        <end position="6494"/>
    </location>
</feature>
<keyword evidence="2" id="KW-0812">Transmembrane</keyword>
<keyword evidence="11" id="KW-1185">Reference proteome</keyword>
<feature type="coiled-coil region" evidence="7">
    <location>
        <begin position="5209"/>
        <end position="5236"/>
    </location>
</feature>
<evidence type="ECO:0000256" key="5">
    <source>
        <dbReference type="ARBA" id="ARBA00023136"/>
    </source>
</evidence>
<evidence type="ECO:0000256" key="7">
    <source>
        <dbReference type="SAM" id="Coils"/>
    </source>
</evidence>
<proteinExistence type="predicted"/>
<evidence type="ECO:0000256" key="4">
    <source>
        <dbReference type="ARBA" id="ARBA00022989"/>
    </source>
</evidence>
<evidence type="ECO:0000256" key="3">
    <source>
        <dbReference type="ARBA" id="ARBA00022737"/>
    </source>
</evidence>
<dbReference type="Pfam" id="PF25034">
    <property type="entry name" value="Spectrin_SYNE1"/>
    <property type="match status" value="2"/>
</dbReference>
<dbReference type="InterPro" id="IPR002017">
    <property type="entry name" value="Spectrin_repeat"/>
</dbReference>
<evidence type="ECO:0000256" key="2">
    <source>
        <dbReference type="ARBA" id="ARBA00022692"/>
    </source>
</evidence>
<reference evidence="10" key="1">
    <citation type="submission" date="2022-11" db="EMBL/GenBank/DDBJ databases">
        <title>Centuries of genome instability and evolution in soft-shell clam transmissible cancer (bioRxiv).</title>
        <authorList>
            <person name="Hart S.F.M."/>
            <person name="Yonemitsu M.A."/>
            <person name="Giersch R.M."/>
            <person name="Beal B.F."/>
            <person name="Arriagada G."/>
            <person name="Davis B.W."/>
            <person name="Ostrander E.A."/>
            <person name="Goff S.P."/>
            <person name="Metzger M.J."/>
        </authorList>
    </citation>
    <scope>NUCLEOTIDE SEQUENCE</scope>
    <source>
        <strain evidence="10">MELC-2E11</strain>
        <tissue evidence="10">Siphon/mantle</tissue>
    </source>
</reference>